<dbReference type="Proteomes" id="UP000800200">
    <property type="component" value="Unassembled WGS sequence"/>
</dbReference>
<dbReference type="AlphaFoldDB" id="A0A6A6DHE8"/>
<organism evidence="1 2">
    <name type="scientific">Zopfia rhizophila CBS 207.26</name>
    <dbReference type="NCBI Taxonomy" id="1314779"/>
    <lineage>
        <taxon>Eukaryota</taxon>
        <taxon>Fungi</taxon>
        <taxon>Dikarya</taxon>
        <taxon>Ascomycota</taxon>
        <taxon>Pezizomycotina</taxon>
        <taxon>Dothideomycetes</taxon>
        <taxon>Dothideomycetes incertae sedis</taxon>
        <taxon>Zopfiaceae</taxon>
        <taxon>Zopfia</taxon>
    </lineage>
</organism>
<name>A0A6A6DHE8_9PEZI</name>
<protein>
    <submittedName>
        <fullName evidence="1">Uncharacterized protein</fullName>
    </submittedName>
</protein>
<proteinExistence type="predicted"/>
<dbReference type="EMBL" id="ML994696">
    <property type="protein sequence ID" value="KAF2177016.1"/>
    <property type="molecule type" value="Genomic_DNA"/>
</dbReference>
<gene>
    <name evidence="1" type="ORF">K469DRAFT_810532</name>
</gene>
<keyword evidence="2" id="KW-1185">Reference proteome</keyword>
<evidence type="ECO:0000313" key="2">
    <source>
        <dbReference type="Proteomes" id="UP000800200"/>
    </source>
</evidence>
<dbReference type="OrthoDB" id="3562657at2759"/>
<reference evidence="1" key="1">
    <citation type="journal article" date="2020" name="Stud. Mycol.">
        <title>101 Dothideomycetes genomes: a test case for predicting lifestyles and emergence of pathogens.</title>
        <authorList>
            <person name="Haridas S."/>
            <person name="Albert R."/>
            <person name="Binder M."/>
            <person name="Bloem J."/>
            <person name="Labutti K."/>
            <person name="Salamov A."/>
            <person name="Andreopoulos B."/>
            <person name="Baker S."/>
            <person name="Barry K."/>
            <person name="Bills G."/>
            <person name="Bluhm B."/>
            <person name="Cannon C."/>
            <person name="Castanera R."/>
            <person name="Culley D."/>
            <person name="Daum C."/>
            <person name="Ezra D."/>
            <person name="Gonzalez J."/>
            <person name="Henrissat B."/>
            <person name="Kuo A."/>
            <person name="Liang C."/>
            <person name="Lipzen A."/>
            <person name="Lutzoni F."/>
            <person name="Magnuson J."/>
            <person name="Mondo S."/>
            <person name="Nolan M."/>
            <person name="Ohm R."/>
            <person name="Pangilinan J."/>
            <person name="Park H.-J."/>
            <person name="Ramirez L."/>
            <person name="Alfaro M."/>
            <person name="Sun H."/>
            <person name="Tritt A."/>
            <person name="Yoshinaga Y."/>
            <person name="Zwiers L.-H."/>
            <person name="Turgeon B."/>
            <person name="Goodwin S."/>
            <person name="Spatafora J."/>
            <person name="Crous P."/>
            <person name="Grigoriev I."/>
        </authorList>
    </citation>
    <scope>NUCLEOTIDE SEQUENCE</scope>
    <source>
        <strain evidence="1">CBS 207.26</strain>
    </source>
</reference>
<accession>A0A6A6DHE8</accession>
<evidence type="ECO:0000313" key="1">
    <source>
        <dbReference type="EMBL" id="KAF2177016.1"/>
    </source>
</evidence>
<sequence>MNIEIHAGQIEYPTLWVHLGLLRTSSSGTRAVYDPSISYGPSENMAYQLTGITLCQVPEGSSVVAVAVRCNETISKSSPNPLALKRNFLGDTGQDICMNPDIVGFMVVRGIPM</sequence>